<protein>
    <submittedName>
        <fullName evidence="1">Uncharacterized protein</fullName>
    </submittedName>
</protein>
<organism evidence="1">
    <name type="scientific">bioreactor metagenome</name>
    <dbReference type="NCBI Taxonomy" id="1076179"/>
    <lineage>
        <taxon>unclassified sequences</taxon>
        <taxon>metagenomes</taxon>
        <taxon>ecological metagenomes</taxon>
    </lineage>
</organism>
<reference evidence="1" key="1">
    <citation type="submission" date="2019-08" db="EMBL/GenBank/DDBJ databases">
        <authorList>
            <person name="Kucharzyk K."/>
            <person name="Murdoch R.W."/>
            <person name="Higgins S."/>
            <person name="Loffler F."/>
        </authorList>
    </citation>
    <scope>NUCLEOTIDE SEQUENCE</scope>
</reference>
<dbReference type="EMBL" id="VSSQ01039922">
    <property type="protein sequence ID" value="MPM93069.1"/>
    <property type="molecule type" value="Genomic_DNA"/>
</dbReference>
<gene>
    <name evidence="1" type="ORF">SDC9_140205</name>
</gene>
<dbReference type="AlphaFoldDB" id="A0A645DUU6"/>
<accession>A0A645DUU6</accession>
<comment type="caution">
    <text evidence="1">The sequence shown here is derived from an EMBL/GenBank/DDBJ whole genome shotgun (WGS) entry which is preliminary data.</text>
</comment>
<proteinExistence type="predicted"/>
<sequence length="51" mass="5898">MEIAIHLTHKLIEFKIRYIELVHRILYPQAFQIHQIGTKGDIPIDMLAGDG</sequence>
<name>A0A645DUU6_9ZZZZ</name>
<evidence type="ECO:0000313" key="1">
    <source>
        <dbReference type="EMBL" id="MPM93069.1"/>
    </source>
</evidence>